<comment type="caution">
    <text evidence="3">The sequence shown here is derived from an EMBL/GenBank/DDBJ whole genome shotgun (WGS) entry which is preliminary data.</text>
</comment>
<dbReference type="EMBL" id="SZYD01000011">
    <property type="protein sequence ID" value="KAD4889224.1"/>
    <property type="molecule type" value="Genomic_DNA"/>
</dbReference>
<dbReference type="PANTHER" id="PTHR33915:SF1">
    <property type="entry name" value="OS04G0644100 PROTEIN"/>
    <property type="match status" value="1"/>
</dbReference>
<protein>
    <recommendedName>
        <fullName evidence="2">SAM domain-containing protein</fullName>
    </recommendedName>
</protein>
<dbReference type="SUPFAM" id="SSF47769">
    <property type="entry name" value="SAM/Pointed domain"/>
    <property type="match status" value="1"/>
</dbReference>
<feature type="domain" description="SAM" evidence="2">
    <location>
        <begin position="26"/>
        <end position="62"/>
    </location>
</feature>
<reference evidence="3 4" key="1">
    <citation type="submission" date="2019-05" db="EMBL/GenBank/DDBJ databases">
        <title>Mikania micrantha, genome provides insights into the molecular mechanism of rapid growth.</title>
        <authorList>
            <person name="Liu B."/>
        </authorList>
    </citation>
    <scope>NUCLEOTIDE SEQUENCE [LARGE SCALE GENOMIC DNA]</scope>
    <source>
        <strain evidence="3">NLD-2019</strain>
        <tissue evidence="3">Leaf</tissue>
    </source>
</reference>
<organism evidence="3 4">
    <name type="scientific">Mikania micrantha</name>
    <name type="common">bitter vine</name>
    <dbReference type="NCBI Taxonomy" id="192012"/>
    <lineage>
        <taxon>Eukaryota</taxon>
        <taxon>Viridiplantae</taxon>
        <taxon>Streptophyta</taxon>
        <taxon>Embryophyta</taxon>
        <taxon>Tracheophyta</taxon>
        <taxon>Spermatophyta</taxon>
        <taxon>Magnoliopsida</taxon>
        <taxon>eudicotyledons</taxon>
        <taxon>Gunneridae</taxon>
        <taxon>Pentapetalae</taxon>
        <taxon>asterids</taxon>
        <taxon>campanulids</taxon>
        <taxon>Asterales</taxon>
        <taxon>Asteraceae</taxon>
        <taxon>Asteroideae</taxon>
        <taxon>Heliantheae alliance</taxon>
        <taxon>Eupatorieae</taxon>
        <taxon>Mikania</taxon>
    </lineage>
</organism>
<keyword evidence="4" id="KW-1185">Reference proteome</keyword>
<sequence>MHPSIDWFSWLSKARLEPSLIYEYGLAFSRNELEEDDITYFNHEFLQSMGISIAKHRLEILKLARKQKGSNGSHPISKFMITIKRTKRTLARYIRTWVHQDDSSLVLVHRSYSSGWKGNMLRRNKRLVTIKPATPTLLLTDGYHKSSSVKVSGFSSPLAYNNDQETKKDGGNHGGHVRFEEENGGDGGDYWSGGGVKEIKWDTMFKNLKPT</sequence>
<gene>
    <name evidence="3" type="ORF">E3N88_21297</name>
</gene>
<dbReference type="InterPro" id="IPR001660">
    <property type="entry name" value="SAM"/>
</dbReference>
<dbReference type="AlphaFoldDB" id="A0A5N6NJU8"/>
<evidence type="ECO:0000259" key="2">
    <source>
        <dbReference type="Pfam" id="PF07647"/>
    </source>
</evidence>
<dbReference type="PANTHER" id="PTHR33915">
    <property type="entry name" value="OSJNBA0033G05.11 PROTEIN"/>
    <property type="match status" value="1"/>
</dbReference>
<evidence type="ECO:0000256" key="1">
    <source>
        <dbReference type="SAM" id="MobiDB-lite"/>
    </source>
</evidence>
<dbReference type="OrthoDB" id="1887912at2759"/>
<dbReference type="Proteomes" id="UP000326396">
    <property type="component" value="Linkage Group LG19"/>
</dbReference>
<feature type="compositionally biased region" description="Basic and acidic residues" evidence="1">
    <location>
        <begin position="164"/>
        <end position="181"/>
    </location>
</feature>
<evidence type="ECO:0000313" key="4">
    <source>
        <dbReference type="Proteomes" id="UP000326396"/>
    </source>
</evidence>
<feature type="region of interest" description="Disordered" evidence="1">
    <location>
        <begin position="160"/>
        <end position="186"/>
    </location>
</feature>
<dbReference type="Gene3D" id="1.10.150.50">
    <property type="entry name" value="Transcription Factor, Ets-1"/>
    <property type="match status" value="1"/>
</dbReference>
<evidence type="ECO:0000313" key="3">
    <source>
        <dbReference type="EMBL" id="KAD4889224.1"/>
    </source>
</evidence>
<name>A0A5N6NJU8_9ASTR</name>
<dbReference type="InterPro" id="IPR013761">
    <property type="entry name" value="SAM/pointed_sf"/>
</dbReference>
<accession>A0A5N6NJU8</accession>
<proteinExistence type="predicted"/>
<dbReference type="Pfam" id="PF07647">
    <property type="entry name" value="SAM_2"/>
    <property type="match status" value="1"/>
</dbReference>
<dbReference type="CDD" id="cd09487">
    <property type="entry name" value="SAM_superfamily"/>
    <property type="match status" value="1"/>
</dbReference>